<evidence type="ECO:0000313" key="3">
    <source>
        <dbReference type="Proteomes" id="UP000319375"/>
    </source>
</evidence>
<dbReference type="EMBL" id="VIGX01000306">
    <property type="protein sequence ID" value="TWS19763.1"/>
    <property type="molecule type" value="Genomic_DNA"/>
</dbReference>
<dbReference type="InterPro" id="IPR050744">
    <property type="entry name" value="AI-2_Isomerase_LsrG"/>
</dbReference>
<dbReference type="GO" id="GO:0004497">
    <property type="term" value="F:monooxygenase activity"/>
    <property type="evidence" value="ECO:0007669"/>
    <property type="project" value="UniProtKB-KW"/>
</dbReference>
<dbReference type="PANTHER" id="PTHR33336">
    <property type="entry name" value="QUINOL MONOOXYGENASE YGIN-RELATED"/>
    <property type="match status" value="1"/>
</dbReference>
<dbReference type="Proteomes" id="UP000319375">
    <property type="component" value="Unassembled WGS sequence"/>
</dbReference>
<dbReference type="RefSeq" id="WP_146489539.1">
    <property type="nucleotide sequence ID" value="NZ_VIGX01000306.1"/>
</dbReference>
<dbReference type="AlphaFoldDB" id="A0A5C5RBL9"/>
<dbReference type="InterPro" id="IPR007138">
    <property type="entry name" value="ABM_dom"/>
</dbReference>
<dbReference type="Pfam" id="PF03992">
    <property type="entry name" value="ABM"/>
    <property type="match status" value="1"/>
</dbReference>
<dbReference type="InterPro" id="IPR011008">
    <property type="entry name" value="Dimeric_a/b-barrel"/>
</dbReference>
<accession>A0A5C5RBL9</accession>
<feature type="non-terminal residue" evidence="2">
    <location>
        <position position="1"/>
    </location>
</feature>
<protein>
    <submittedName>
        <fullName evidence="2">Antibiotic biosynthesis monooxygenase</fullName>
    </submittedName>
</protein>
<proteinExistence type="predicted"/>
<keyword evidence="3" id="KW-1185">Reference proteome</keyword>
<feature type="domain" description="ABM" evidence="1">
    <location>
        <begin position="1"/>
        <end position="82"/>
    </location>
</feature>
<evidence type="ECO:0000313" key="2">
    <source>
        <dbReference type="EMBL" id="TWS19763.1"/>
    </source>
</evidence>
<dbReference type="Gene3D" id="3.30.70.100">
    <property type="match status" value="1"/>
</dbReference>
<dbReference type="PROSITE" id="PS51725">
    <property type="entry name" value="ABM"/>
    <property type="match status" value="1"/>
</dbReference>
<sequence length="87" mass="9797">AKPGCADEVAELLMGLTANVRQEPGNRAFDPYRESERPDHFFVFEAYADEDAFHTHLGMPYGGPFNARLNELIVEPHSLLTFLDAME</sequence>
<organism evidence="2 3">
    <name type="scientific">Tsukamurella conjunctivitidis</name>
    <dbReference type="NCBI Taxonomy" id="2592068"/>
    <lineage>
        <taxon>Bacteria</taxon>
        <taxon>Bacillati</taxon>
        <taxon>Actinomycetota</taxon>
        <taxon>Actinomycetes</taxon>
        <taxon>Mycobacteriales</taxon>
        <taxon>Tsukamurellaceae</taxon>
        <taxon>Tsukamurella</taxon>
    </lineage>
</organism>
<keyword evidence="2" id="KW-0503">Monooxygenase</keyword>
<dbReference type="SUPFAM" id="SSF54909">
    <property type="entry name" value="Dimeric alpha+beta barrel"/>
    <property type="match status" value="1"/>
</dbReference>
<evidence type="ECO:0000259" key="1">
    <source>
        <dbReference type="PROSITE" id="PS51725"/>
    </source>
</evidence>
<comment type="caution">
    <text evidence="2">The sequence shown here is derived from an EMBL/GenBank/DDBJ whole genome shotgun (WGS) entry which is preliminary data.</text>
</comment>
<gene>
    <name evidence="2" type="ORF">FK530_25515</name>
</gene>
<dbReference type="PANTHER" id="PTHR33336:SF3">
    <property type="entry name" value="ABM DOMAIN-CONTAINING PROTEIN"/>
    <property type="match status" value="1"/>
</dbReference>
<reference evidence="2 3" key="1">
    <citation type="submission" date="2019-06" db="EMBL/GenBank/DDBJ databases">
        <title>Tsukamurella conjunctivitidis sp. nov., Tsukamurella assacharolytica sp. nov. and Tsukamurella sputae sp. nov. isolated from patients with conjunctivitis, bacteraemia (lymphoma) and respiratory infection (sputum) in Hong Kong.</title>
        <authorList>
            <person name="Teng J.L.L."/>
            <person name="Lee H.H."/>
            <person name="Fong J.Y.H."/>
            <person name="Fok K.M.N."/>
            <person name="Lau S.K.P."/>
            <person name="Woo P.C.Y."/>
        </authorList>
    </citation>
    <scope>NUCLEOTIDE SEQUENCE [LARGE SCALE GENOMIC DNA]</scope>
    <source>
        <strain evidence="2 3">HKU72</strain>
    </source>
</reference>
<keyword evidence="2" id="KW-0560">Oxidoreductase</keyword>
<name>A0A5C5RBL9_9ACTN</name>
<dbReference type="OrthoDB" id="3695636at2"/>